<proteinExistence type="predicted"/>
<reference evidence="3 4" key="2">
    <citation type="submission" date="2024-05" db="EMBL/GenBank/DDBJ databases">
        <authorList>
            <person name="Chen Y."/>
            <person name="Shah S."/>
            <person name="Dougan E. K."/>
            <person name="Thang M."/>
            <person name="Chan C."/>
        </authorList>
    </citation>
    <scope>NUCLEOTIDE SEQUENCE [LARGE SCALE GENOMIC DNA]</scope>
</reference>
<reference evidence="2" key="1">
    <citation type="submission" date="2022-10" db="EMBL/GenBank/DDBJ databases">
        <authorList>
            <person name="Chen Y."/>
            <person name="Dougan E. K."/>
            <person name="Chan C."/>
            <person name="Rhodes N."/>
            <person name="Thang M."/>
        </authorList>
    </citation>
    <scope>NUCLEOTIDE SEQUENCE</scope>
</reference>
<keyword evidence="4" id="KW-1185">Reference proteome</keyword>
<evidence type="ECO:0000313" key="2">
    <source>
        <dbReference type="EMBL" id="CAI3974223.1"/>
    </source>
</evidence>
<dbReference type="AlphaFoldDB" id="A0A9P1FFG4"/>
<gene>
    <name evidence="2" type="ORF">C1SCF055_LOCUS2644</name>
</gene>
<evidence type="ECO:0000256" key="1">
    <source>
        <dbReference type="SAM" id="MobiDB-lite"/>
    </source>
</evidence>
<comment type="caution">
    <text evidence="2">The sequence shown here is derived from an EMBL/GenBank/DDBJ whole genome shotgun (WGS) entry which is preliminary data.</text>
</comment>
<organism evidence="2">
    <name type="scientific">Cladocopium goreaui</name>
    <dbReference type="NCBI Taxonomy" id="2562237"/>
    <lineage>
        <taxon>Eukaryota</taxon>
        <taxon>Sar</taxon>
        <taxon>Alveolata</taxon>
        <taxon>Dinophyceae</taxon>
        <taxon>Suessiales</taxon>
        <taxon>Symbiodiniaceae</taxon>
        <taxon>Cladocopium</taxon>
    </lineage>
</organism>
<dbReference type="EMBL" id="CAMXCT020000123">
    <property type="protein sequence ID" value="CAL1127598.1"/>
    <property type="molecule type" value="Genomic_DNA"/>
</dbReference>
<sequence>MATPCRGAGAGAQGEGVDIPLQGHGVEPTPGVLRLSENAINLRVRRVLQPNCKGEFKVSESIRKMYTDKRGGGKDKLLQIFQSCGFDPETFVQECEVLAEDLVSNELRIEGEFVSEETMLNEWGWTQKRVDGVKSIAEKDPLSLMRKDRYEKDLVLYWAETAVKGNHVRTSTTGFKRKLKWEENGADLGSFARPTGLPNFGGVPSSSVKDKEIQGPVLSTLFVNKIFFLSPEDEDQSDHGSDVSIRDVKKEKALAIEKIARKKAGLPELELDALPSSICNKMMTCLSKRSQKLQDGIDKLDSAEKLSGLQEQTLVQLSGFLKYMKGHCLFVPCSANSCISPLRPQALPG</sequence>
<evidence type="ECO:0000313" key="4">
    <source>
        <dbReference type="Proteomes" id="UP001152797"/>
    </source>
</evidence>
<protein>
    <submittedName>
        <fullName evidence="2">Uncharacterized protein</fullName>
    </submittedName>
</protein>
<evidence type="ECO:0000313" key="3">
    <source>
        <dbReference type="EMBL" id="CAL4761535.1"/>
    </source>
</evidence>
<dbReference type="EMBL" id="CAMXCT030000123">
    <property type="protein sequence ID" value="CAL4761535.1"/>
    <property type="molecule type" value="Genomic_DNA"/>
</dbReference>
<feature type="region of interest" description="Disordered" evidence="1">
    <location>
        <begin position="1"/>
        <end position="23"/>
    </location>
</feature>
<dbReference type="Proteomes" id="UP001152797">
    <property type="component" value="Unassembled WGS sequence"/>
</dbReference>
<dbReference type="EMBL" id="CAMXCT010000123">
    <property type="protein sequence ID" value="CAI3974223.1"/>
    <property type="molecule type" value="Genomic_DNA"/>
</dbReference>
<accession>A0A9P1FFG4</accession>
<name>A0A9P1FFG4_9DINO</name>